<dbReference type="EMBL" id="CH479184">
    <property type="protein sequence ID" value="EDW37370.1"/>
    <property type="molecule type" value="Genomic_DNA"/>
</dbReference>
<gene>
    <name evidence="2" type="primary">Dper\GL25563</name>
    <name evidence="2" type="ORF">Dper_GL25563</name>
</gene>
<dbReference type="PhylomeDB" id="B4GJ56"/>
<protein>
    <submittedName>
        <fullName evidence="2">GL25563</fullName>
    </submittedName>
</protein>
<evidence type="ECO:0000313" key="2">
    <source>
        <dbReference type="EMBL" id="EDW37370.1"/>
    </source>
</evidence>
<keyword evidence="1" id="KW-0812">Transmembrane</keyword>
<accession>B4GJ56</accession>
<evidence type="ECO:0000256" key="1">
    <source>
        <dbReference type="SAM" id="Phobius"/>
    </source>
</evidence>
<feature type="transmembrane region" description="Helical" evidence="1">
    <location>
        <begin position="133"/>
        <end position="152"/>
    </location>
</feature>
<dbReference type="HOGENOM" id="CLU_1152791_0_0_1"/>
<dbReference type="Proteomes" id="UP000008744">
    <property type="component" value="Unassembled WGS sequence"/>
</dbReference>
<feature type="transmembrane region" description="Helical" evidence="1">
    <location>
        <begin position="74"/>
        <end position="95"/>
    </location>
</feature>
<feature type="transmembrane region" description="Helical" evidence="1">
    <location>
        <begin position="12"/>
        <end position="38"/>
    </location>
</feature>
<evidence type="ECO:0000313" key="3">
    <source>
        <dbReference type="Proteomes" id="UP000008744"/>
    </source>
</evidence>
<name>B4GJ56_DROPE</name>
<dbReference type="AlphaFoldDB" id="B4GJ56"/>
<feature type="transmembrane region" description="Helical" evidence="1">
    <location>
        <begin position="197"/>
        <end position="219"/>
    </location>
</feature>
<proteinExistence type="predicted"/>
<dbReference type="OMA" id="HIVYTMI"/>
<keyword evidence="1" id="KW-1133">Transmembrane helix</keyword>
<reference evidence="2 3" key="1">
    <citation type="journal article" date="2007" name="Nature">
        <title>Evolution of genes and genomes on the Drosophila phylogeny.</title>
        <authorList>
            <consortium name="Drosophila 12 Genomes Consortium"/>
            <person name="Clark A.G."/>
            <person name="Eisen M.B."/>
            <person name="Smith D.R."/>
            <person name="Bergman C.M."/>
            <person name="Oliver B."/>
            <person name="Markow T.A."/>
            <person name="Kaufman T.C."/>
            <person name="Kellis M."/>
            <person name="Gelbart W."/>
            <person name="Iyer V.N."/>
            <person name="Pollard D.A."/>
            <person name="Sackton T.B."/>
            <person name="Larracuente A.M."/>
            <person name="Singh N.D."/>
            <person name="Abad J.P."/>
            <person name="Abt D.N."/>
            <person name="Adryan B."/>
            <person name="Aguade M."/>
            <person name="Akashi H."/>
            <person name="Anderson W.W."/>
            <person name="Aquadro C.F."/>
            <person name="Ardell D.H."/>
            <person name="Arguello R."/>
            <person name="Artieri C.G."/>
            <person name="Barbash D.A."/>
            <person name="Barker D."/>
            <person name="Barsanti P."/>
            <person name="Batterham P."/>
            <person name="Batzoglou S."/>
            <person name="Begun D."/>
            <person name="Bhutkar A."/>
            <person name="Blanco E."/>
            <person name="Bosak S.A."/>
            <person name="Bradley R.K."/>
            <person name="Brand A.D."/>
            <person name="Brent M.R."/>
            <person name="Brooks A.N."/>
            <person name="Brown R.H."/>
            <person name="Butlin R.K."/>
            <person name="Caggese C."/>
            <person name="Calvi B.R."/>
            <person name="Bernardo de Carvalho A."/>
            <person name="Caspi A."/>
            <person name="Castrezana S."/>
            <person name="Celniker S.E."/>
            <person name="Chang J.L."/>
            <person name="Chapple C."/>
            <person name="Chatterji S."/>
            <person name="Chinwalla A."/>
            <person name="Civetta A."/>
            <person name="Clifton S.W."/>
            <person name="Comeron J.M."/>
            <person name="Costello J.C."/>
            <person name="Coyne J.A."/>
            <person name="Daub J."/>
            <person name="David R.G."/>
            <person name="Delcher A.L."/>
            <person name="Delehaunty K."/>
            <person name="Do C.B."/>
            <person name="Ebling H."/>
            <person name="Edwards K."/>
            <person name="Eickbush T."/>
            <person name="Evans J.D."/>
            <person name="Filipski A."/>
            <person name="Findeiss S."/>
            <person name="Freyhult E."/>
            <person name="Fulton L."/>
            <person name="Fulton R."/>
            <person name="Garcia A.C."/>
            <person name="Gardiner A."/>
            <person name="Garfield D.A."/>
            <person name="Garvin B.E."/>
            <person name="Gibson G."/>
            <person name="Gilbert D."/>
            <person name="Gnerre S."/>
            <person name="Godfrey J."/>
            <person name="Good R."/>
            <person name="Gotea V."/>
            <person name="Gravely B."/>
            <person name="Greenberg A.J."/>
            <person name="Griffiths-Jones S."/>
            <person name="Gross S."/>
            <person name="Guigo R."/>
            <person name="Gustafson E.A."/>
            <person name="Haerty W."/>
            <person name="Hahn M.W."/>
            <person name="Halligan D.L."/>
            <person name="Halpern A.L."/>
            <person name="Halter G.M."/>
            <person name="Han M.V."/>
            <person name="Heger A."/>
            <person name="Hillier L."/>
            <person name="Hinrichs A.S."/>
            <person name="Holmes I."/>
            <person name="Hoskins R.A."/>
            <person name="Hubisz M.J."/>
            <person name="Hultmark D."/>
            <person name="Huntley M.A."/>
            <person name="Jaffe D.B."/>
            <person name="Jagadeeshan S."/>
            <person name="Jeck W.R."/>
            <person name="Johnson J."/>
            <person name="Jones C.D."/>
            <person name="Jordan W.C."/>
            <person name="Karpen G.H."/>
            <person name="Kataoka E."/>
            <person name="Keightley P.D."/>
            <person name="Kheradpour P."/>
            <person name="Kirkness E.F."/>
            <person name="Koerich L.B."/>
            <person name="Kristiansen K."/>
            <person name="Kudrna D."/>
            <person name="Kulathinal R.J."/>
            <person name="Kumar S."/>
            <person name="Kwok R."/>
            <person name="Lander E."/>
            <person name="Langley C.H."/>
            <person name="Lapoint R."/>
            <person name="Lazzaro B.P."/>
            <person name="Lee S.J."/>
            <person name="Levesque L."/>
            <person name="Li R."/>
            <person name="Lin C.F."/>
            <person name="Lin M.F."/>
            <person name="Lindblad-Toh K."/>
            <person name="Llopart A."/>
            <person name="Long M."/>
            <person name="Low L."/>
            <person name="Lozovsky E."/>
            <person name="Lu J."/>
            <person name="Luo M."/>
            <person name="Machado C.A."/>
            <person name="Makalowski W."/>
            <person name="Marzo M."/>
            <person name="Matsuda M."/>
            <person name="Matzkin L."/>
            <person name="McAllister B."/>
            <person name="McBride C.S."/>
            <person name="McKernan B."/>
            <person name="McKernan K."/>
            <person name="Mendez-Lago M."/>
            <person name="Minx P."/>
            <person name="Mollenhauer M.U."/>
            <person name="Montooth K."/>
            <person name="Mount S.M."/>
            <person name="Mu X."/>
            <person name="Myers E."/>
            <person name="Negre B."/>
            <person name="Newfeld S."/>
            <person name="Nielsen R."/>
            <person name="Noor M.A."/>
            <person name="O'Grady P."/>
            <person name="Pachter L."/>
            <person name="Papaceit M."/>
            <person name="Parisi M.J."/>
            <person name="Parisi M."/>
            <person name="Parts L."/>
            <person name="Pedersen J.S."/>
            <person name="Pesole G."/>
            <person name="Phillippy A.M."/>
            <person name="Ponting C.P."/>
            <person name="Pop M."/>
            <person name="Porcelli D."/>
            <person name="Powell J.R."/>
            <person name="Prohaska S."/>
            <person name="Pruitt K."/>
            <person name="Puig M."/>
            <person name="Quesneville H."/>
            <person name="Ram K.R."/>
            <person name="Rand D."/>
            <person name="Rasmussen M.D."/>
            <person name="Reed L.K."/>
            <person name="Reenan R."/>
            <person name="Reily A."/>
            <person name="Remington K.A."/>
            <person name="Rieger T.T."/>
            <person name="Ritchie M.G."/>
            <person name="Robin C."/>
            <person name="Rogers Y.H."/>
            <person name="Rohde C."/>
            <person name="Rozas J."/>
            <person name="Rubenfield M.J."/>
            <person name="Ruiz A."/>
            <person name="Russo S."/>
            <person name="Salzberg S.L."/>
            <person name="Sanchez-Gracia A."/>
            <person name="Saranga D.J."/>
            <person name="Sato H."/>
            <person name="Schaeffer S.W."/>
            <person name="Schatz M.C."/>
            <person name="Schlenke T."/>
            <person name="Schwartz R."/>
            <person name="Segarra C."/>
            <person name="Singh R.S."/>
            <person name="Sirot L."/>
            <person name="Sirota M."/>
            <person name="Sisneros N.B."/>
            <person name="Smith C.D."/>
            <person name="Smith T.F."/>
            <person name="Spieth J."/>
            <person name="Stage D.E."/>
            <person name="Stark A."/>
            <person name="Stephan W."/>
            <person name="Strausberg R.L."/>
            <person name="Strempel S."/>
            <person name="Sturgill D."/>
            <person name="Sutton G."/>
            <person name="Sutton G.G."/>
            <person name="Tao W."/>
            <person name="Teichmann S."/>
            <person name="Tobari Y.N."/>
            <person name="Tomimura Y."/>
            <person name="Tsolas J.M."/>
            <person name="Valente V.L."/>
            <person name="Venter E."/>
            <person name="Venter J.C."/>
            <person name="Vicario S."/>
            <person name="Vieira F.G."/>
            <person name="Vilella A.J."/>
            <person name="Villasante A."/>
            <person name="Walenz B."/>
            <person name="Wang J."/>
            <person name="Wasserman M."/>
            <person name="Watts T."/>
            <person name="Wilson D."/>
            <person name="Wilson R.K."/>
            <person name="Wing R.A."/>
            <person name="Wolfner M.F."/>
            <person name="Wong A."/>
            <person name="Wong G.K."/>
            <person name="Wu C.I."/>
            <person name="Wu G."/>
            <person name="Yamamoto D."/>
            <person name="Yang H.P."/>
            <person name="Yang S.P."/>
            <person name="Yorke J.A."/>
            <person name="Yoshida K."/>
            <person name="Zdobnov E."/>
            <person name="Zhang P."/>
            <person name="Zhang Y."/>
            <person name="Zimin A.V."/>
            <person name="Baldwin J."/>
            <person name="Abdouelleil A."/>
            <person name="Abdulkadir J."/>
            <person name="Abebe A."/>
            <person name="Abera B."/>
            <person name="Abreu J."/>
            <person name="Acer S.C."/>
            <person name="Aftuck L."/>
            <person name="Alexander A."/>
            <person name="An P."/>
            <person name="Anderson E."/>
            <person name="Anderson S."/>
            <person name="Arachi H."/>
            <person name="Azer M."/>
            <person name="Bachantsang P."/>
            <person name="Barry A."/>
            <person name="Bayul T."/>
            <person name="Berlin A."/>
            <person name="Bessette D."/>
            <person name="Bloom T."/>
            <person name="Blye J."/>
            <person name="Boguslavskiy L."/>
            <person name="Bonnet C."/>
            <person name="Boukhgalter B."/>
            <person name="Bourzgui I."/>
            <person name="Brown A."/>
            <person name="Cahill P."/>
            <person name="Channer S."/>
            <person name="Cheshatsang Y."/>
            <person name="Chuda L."/>
            <person name="Citroen M."/>
            <person name="Collymore A."/>
            <person name="Cooke P."/>
            <person name="Costello M."/>
            <person name="D'Aco K."/>
            <person name="Daza R."/>
            <person name="De Haan G."/>
            <person name="DeGray S."/>
            <person name="DeMaso C."/>
            <person name="Dhargay N."/>
            <person name="Dooley K."/>
            <person name="Dooley E."/>
            <person name="Doricent M."/>
            <person name="Dorje P."/>
            <person name="Dorjee K."/>
            <person name="Dupes A."/>
            <person name="Elong R."/>
            <person name="Falk J."/>
            <person name="Farina A."/>
            <person name="Faro S."/>
            <person name="Ferguson D."/>
            <person name="Fisher S."/>
            <person name="Foley C.D."/>
            <person name="Franke A."/>
            <person name="Friedrich D."/>
            <person name="Gadbois L."/>
            <person name="Gearin G."/>
            <person name="Gearin C.R."/>
            <person name="Giannoukos G."/>
            <person name="Goode T."/>
            <person name="Graham J."/>
            <person name="Grandbois E."/>
            <person name="Grewal S."/>
            <person name="Gyaltsen K."/>
            <person name="Hafez N."/>
            <person name="Hagos B."/>
            <person name="Hall J."/>
            <person name="Henson C."/>
            <person name="Hollinger A."/>
            <person name="Honan T."/>
            <person name="Huard M.D."/>
            <person name="Hughes L."/>
            <person name="Hurhula B."/>
            <person name="Husby M.E."/>
            <person name="Kamat A."/>
            <person name="Kanga B."/>
            <person name="Kashin S."/>
            <person name="Khazanovich D."/>
            <person name="Kisner P."/>
            <person name="Lance K."/>
            <person name="Lara M."/>
            <person name="Lee W."/>
            <person name="Lennon N."/>
            <person name="Letendre F."/>
            <person name="LeVine R."/>
            <person name="Lipovsky A."/>
            <person name="Liu X."/>
            <person name="Liu J."/>
            <person name="Liu S."/>
            <person name="Lokyitsang T."/>
            <person name="Lokyitsang Y."/>
            <person name="Lubonja R."/>
            <person name="Lui A."/>
            <person name="MacDonald P."/>
            <person name="Magnisalis V."/>
            <person name="Maru K."/>
            <person name="Matthews C."/>
            <person name="McCusker W."/>
            <person name="McDonough S."/>
            <person name="Mehta T."/>
            <person name="Meldrim J."/>
            <person name="Meneus L."/>
            <person name="Mihai O."/>
            <person name="Mihalev A."/>
            <person name="Mihova T."/>
            <person name="Mittelman R."/>
            <person name="Mlenga V."/>
            <person name="Montmayeur A."/>
            <person name="Mulrain L."/>
            <person name="Navidi A."/>
            <person name="Naylor J."/>
            <person name="Negash T."/>
            <person name="Nguyen T."/>
            <person name="Nguyen N."/>
            <person name="Nicol R."/>
            <person name="Norbu C."/>
            <person name="Norbu N."/>
            <person name="Novod N."/>
            <person name="O'Neill B."/>
            <person name="Osman S."/>
            <person name="Markiewicz E."/>
            <person name="Oyono O.L."/>
            <person name="Patti C."/>
            <person name="Phunkhang P."/>
            <person name="Pierre F."/>
            <person name="Priest M."/>
            <person name="Raghuraman S."/>
            <person name="Rege F."/>
            <person name="Reyes R."/>
            <person name="Rise C."/>
            <person name="Rogov P."/>
            <person name="Ross K."/>
            <person name="Ryan E."/>
            <person name="Settipalli S."/>
            <person name="Shea T."/>
            <person name="Sherpa N."/>
            <person name="Shi L."/>
            <person name="Shih D."/>
            <person name="Sparrow T."/>
            <person name="Spaulding J."/>
            <person name="Stalker J."/>
            <person name="Stange-Thomann N."/>
            <person name="Stavropoulos S."/>
            <person name="Stone C."/>
            <person name="Strader C."/>
            <person name="Tesfaye S."/>
            <person name="Thomson T."/>
            <person name="Thoulutsang Y."/>
            <person name="Thoulutsang D."/>
            <person name="Topham K."/>
            <person name="Topping I."/>
            <person name="Tsamla T."/>
            <person name="Vassiliev H."/>
            <person name="Vo A."/>
            <person name="Wangchuk T."/>
            <person name="Wangdi T."/>
            <person name="Weiand M."/>
            <person name="Wilkinson J."/>
            <person name="Wilson A."/>
            <person name="Yadav S."/>
            <person name="Young G."/>
            <person name="Yu Q."/>
            <person name="Zembek L."/>
            <person name="Zhong D."/>
            <person name="Zimmer A."/>
            <person name="Zwirko Z."/>
            <person name="Jaffe D.B."/>
            <person name="Alvarez P."/>
            <person name="Brockman W."/>
            <person name="Butler J."/>
            <person name="Chin C."/>
            <person name="Gnerre S."/>
            <person name="Grabherr M."/>
            <person name="Kleber M."/>
            <person name="Mauceli E."/>
            <person name="MacCallum I."/>
        </authorList>
    </citation>
    <scope>NUCLEOTIDE SEQUENCE [LARGE SCALE GENOMIC DNA]</scope>
    <source>
        <strain evidence="3">MSH-3 / Tucson 14011-0111.49</strain>
    </source>
</reference>
<feature type="transmembrane region" description="Helical" evidence="1">
    <location>
        <begin position="45"/>
        <end position="68"/>
    </location>
</feature>
<dbReference type="OrthoDB" id="7882500at2759"/>
<keyword evidence="3" id="KW-1185">Reference proteome</keyword>
<feature type="transmembrane region" description="Helical" evidence="1">
    <location>
        <begin position="164"/>
        <end position="185"/>
    </location>
</feature>
<feature type="transmembrane region" description="Helical" evidence="1">
    <location>
        <begin position="102"/>
        <end position="127"/>
    </location>
</feature>
<organism evidence="3">
    <name type="scientific">Drosophila persimilis</name>
    <name type="common">Fruit fly</name>
    <dbReference type="NCBI Taxonomy" id="7234"/>
    <lineage>
        <taxon>Eukaryota</taxon>
        <taxon>Metazoa</taxon>
        <taxon>Ecdysozoa</taxon>
        <taxon>Arthropoda</taxon>
        <taxon>Hexapoda</taxon>
        <taxon>Insecta</taxon>
        <taxon>Pterygota</taxon>
        <taxon>Neoptera</taxon>
        <taxon>Endopterygota</taxon>
        <taxon>Diptera</taxon>
        <taxon>Brachycera</taxon>
        <taxon>Muscomorpha</taxon>
        <taxon>Ephydroidea</taxon>
        <taxon>Drosophilidae</taxon>
        <taxon>Drosophila</taxon>
        <taxon>Sophophora</taxon>
    </lineage>
</organism>
<sequence>MAERVGGPLNLYMFVLHTGLLMSFFIMSGIMQWMLLCIYMKHGHIVYTMILFFAALLLLTCIHFSEFLKYGKPWNYIAILSCYELLTLGVTSFIVDSSAGAAIGVIMGAILVWSAILAGCYAIIRFVKYPNPYILGGAGVVGLMISITMVAVDQVLDSRVCGEIALFIVLLSVITMLVSHVLMTYDSRDVLTKVDTLLVAFVLYLNYVIIMVIIFIFVIRNRRYKYVECTTEVTVKRAIEATEAVTYFYKPAWEID</sequence>
<keyword evidence="1" id="KW-0472">Membrane</keyword>